<gene>
    <name evidence="13" type="ORF">GCM10010361_29610</name>
</gene>
<dbReference type="InterPro" id="IPR036890">
    <property type="entry name" value="HATPase_C_sf"/>
</dbReference>
<evidence type="ECO:0000313" key="14">
    <source>
        <dbReference type="Proteomes" id="UP001500909"/>
    </source>
</evidence>
<evidence type="ECO:0000256" key="10">
    <source>
        <dbReference type="SAM" id="Phobius"/>
    </source>
</evidence>
<dbReference type="Proteomes" id="UP001500909">
    <property type="component" value="Unassembled WGS sequence"/>
</dbReference>
<feature type="domain" description="DUF7134" evidence="12">
    <location>
        <begin position="21"/>
        <end position="161"/>
    </location>
</feature>
<dbReference type="CDD" id="cd16917">
    <property type="entry name" value="HATPase_UhpB-NarQ-NarX-like"/>
    <property type="match status" value="1"/>
</dbReference>
<dbReference type="PANTHER" id="PTHR24421:SF10">
    <property type="entry name" value="NITRATE_NITRITE SENSOR PROTEIN NARQ"/>
    <property type="match status" value="1"/>
</dbReference>
<accession>A0ABP3JWE1</accession>
<dbReference type="Gene3D" id="1.20.5.1930">
    <property type="match status" value="1"/>
</dbReference>
<dbReference type="InterPro" id="IPR050482">
    <property type="entry name" value="Sensor_HK_TwoCompSys"/>
</dbReference>
<keyword evidence="8" id="KW-0902">Two-component regulatory system</keyword>
<evidence type="ECO:0000256" key="1">
    <source>
        <dbReference type="ARBA" id="ARBA00000085"/>
    </source>
</evidence>
<organism evidence="13 14">
    <name type="scientific">Streptomyces olivaceiscleroticus</name>
    <dbReference type="NCBI Taxonomy" id="68245"/>
    <lineage>
        <taxon>Bacteria</taxon>
        <taxon>Bacillati</taxon>
        <taxon>Actinomycetota</taxon>
        <taxon>Actinomycetes</taxon>
        <taxon>Kitasatosporales</taxon>
        <taxon>Streptomycetaceae</taxon>
        <taxon>Streptomyces</taxon>
    </lineage>
</organism>
<reference evidence="14" key="1">
    <citation type="journal article" date="2019" name="Int. J. Syst. Evol. Microbiol.">
        <title>The Global Catalogue of Microorganisms (GCM) 10K type strain sequencing project: providing services to taxonomists for standard genome sequencing and annotation.</title>
        <authorList>
            <consortium name="The Broad Institute Genomics Platform"/>
            <consortium name="The Broad Institute Genome Sequencing Center for Infectious Disease"/>
            <person name="Wu L."/>
            <person name="Ma J."/>
        </authorList>
    </citation>
    <scope>NUCLEOTIDE SEQUENCE [LARGE SCALE GENOMIC DNA]</scope>
    <source>
        <strain evidence="14">JCM 4805</strain>
    </source>
</reference>
<evidence type="ECO:0000313" key="13">
    <source>
        <dbReference type="EMBL" id="GAA0463779.1"/>
    </source>
</evidence>
<evidence type="ECO:0000259" key="11">
    <source>
        <dbReference type="Pfam" id="PF07730"/>
    </source>
</evidence>
<dbReference type="InterPro" id="IPR011712">
    <property type="entry name" value="Sig_transdc_His_kin_sub3_dim/P"/>
</dbReference>
<evidence type="ECO:0000259" key="12">
    <source>
        <dbReference type="Pfam" id="PF23539"/>
    </source>
</evidence>
<keyword evidence="6" id="KW-0418">Kinase</keyword>
<evidence type="ECO:0000256" key="4">
    <source>
        <dbReference type="ARBA" id="ARBA00022679"/>
    </source>
</evidence>
<dbReference type="Pfam" id="PF07730">
    <property type="entry name" value="HisKA_3"/>
    <property type="match status" value="1"/>
</dbReference>
<dbReference type="Gene3D" id="3.30.565.10">
    <property type="entry name" value="Histidine kinase-like ATPase, C-terminal domain"/>
    <property type="match status" value="1"/>
</dbReference>
<dbReference type="EMBL" id="BAAABY010000023">
    <property type="protein sequence ID" value="GAA0463779.1"/>
    <property type="molecule type" value="Genomic_DNA"/>
</dbReference>
<comment type="catalytic activity">
    <reaction evidence="1">
        <text>ATP + protein L-histidine = ADP + protein N-phospho-L-histidine.</text>
        <dbReference type="EC" id="2.7.13.3"/>
    </reaction>
</comment>
<feature type="transmembrane region" description="Helical" evidence="10">
    <location>
        <begin position="69"/>
        <end position="89"/>
    </location>
</feature>
<feature type="transmembrane region" description="Helical" evidence="10">
    <location>
        <begin position="141"/>
        <end position="163"/>
    </location>
</feature>
<evidence type="ECO:0000256" key="2">
    <source>
        <dbReference type="ARBA" id="ARBA00012438"/>
    </source>
</evidence>
<evidence type="ECO:0000256" key="5">
    <source>
        <dbReference type="ARBA" id="ARBA00022741"/>
    </source>
</evidence>
<keyword evidence="3" id="KW-0597">Phosphoprotein</keyword>
<keyword evidence="4" id="KW-0808">Transferase</keyword>
<dbReference type="EC" id="2.7.13.3" evidence="2"/>
<evidence type="ECO:0000256" key="6">
    <source>
        <dbReference type="ARBA" id="ARBA00022777"/>
    </source>
</evidence>
<name>A0ABP3JWE1_9ACTN</name>
<dbReference type="Pfam" id="PF23539">
    <property type="entry name" value="DUF7134"/>
    <property type="match status" value="1"/>
</dbReference>
<feature type="region of interest" description="Disordered" evidence="9">
    <location>
        <begin position="390"/>
        <end position="411"/>
    </location>
</feature>
<sequence length="411" mass="45205">MSLTRALRAITGLPWRSRRLDPALLALLWLLDLSVFWDQRPGGLFEWGTPGYAVLGFLPLLWRRRFPLPVLLIVVAHSLLAWLLFYGYAPTLSVWCALYSAAFYGDRRTATYALLLAFLPSAMSVVDEVRLATPDARDDTLVVSSVFLTLVNLCSFGFGRWAALTLLQRQLEAERAAADAVAAERRRITRDLHDIVAHAVSLMLLQAAGAARILRKDPERAEVALRHVDELGQEAIVELRRMLGLLTDDGDPAAPQHLPGLRNLEALVERTRTDTFRVELATTGDPVPLASGVELSAYRIVQEALTNASRYADHQFPVRVEVNWSPPTLDIRIRNRAPAARRSLSHRLSAGRGVIGMRERAKAVGGSLQAGLQPDASFIVAASFPLVPSETHGLPPVEATPPARPASEPRP</sequence>
<keyword evidence="10" id="KW-1133">Transmembrane helix</keyword>
<evidence type="ECO:0000256" key="3">
    <source>
        <dbReference type="ARBA" id="ARBA00022553"/>
    </source>
</evidence>
<keyword evidence="5" id="KW-0547">Nucleotide-binding</keyword>
<keyword evidence="7" id="KW-0067">ATP-binding</keyword>
<keyword evidence="10" id="KW-0472">Membrane</keyword>
<feature type="transmembrane region" description="Helical" evidence="10">
    <location>
        <begin position="109"/>
        <end position="129"/>
    </location>
</feature>
<keyword evidence="14" id="KW-1185">Reference proteome</keyword>
<protein>
    <recommendedName>
        <fullName evidence="2">histidine kinase</fullName>
        <ecNumber evidence="2">2.7.13.3</ecNumber>
    </recommendedName>
</protein>
<comment type="caution">
    <text evidence="13">The sequence shown here is derived from an EMBL/GenBank/DDBJ whole genome shotgun (WGS) entry which is preliminary data.</text>
</comment>
<dbReference type="PANTHER" id="PTHR24421">
    <property type="entry name" value="NITRATE/NITRITE SENSOR PROTEIN NARX-RELATED"/>
    <property type="match status" value="1"/>
</dbReference>
<keyword evidence="10" id="KW-0812">Transmembrane</keyword>
<feature type="domain" description="Signal transduction histidine kinase subgroup 3 dimerisation and phosphoacceptor" evidence="11">
    <location>
        <begin position="184"/>
        <end position="248"/>
    </location>
</feature>
<dbReference type="InterPro" id="IPR055558">
    <property type="entry name" value="DUF7134"/>
</dbReference>
<dbReference type="SUPFAM" id="SSF55874">
    <property type="entry name" value="ATPase domain of HSP90 chaperone/DNA topoisomerase II/histidine kinase"/>
    <property type="match status" value="1"/>
</dbReference>
<evidence type="ECO:0000256" key="9">
    <source>
        <dbReference type="SAM" id="MobiDB-lite"/>
    </source>
</evidence>
<dbReference type="RefSeq" id="WP_428837652.1">
    <property type="nucleotide sequence ID" value="NZ_BAAABY010000023.1"/>
</dbReference>
<evidence type="ECO:0000256" key="7">
    <source>
        <dbReference type="ARBA" id="ARBA00022840"/>
    </source>
</evidence>
<proteinExistence type="predicted"/>
<evidence type="ECO:0000256" key="8">
    <source>
        <dbReference type="ARBA" id="ARBA00023012"/>
    </source>
</evidence>